<evidence type="ECO:0008006" key="4">
    <source>
        <dbReference type="Google" id="ProtNLM"/>
    </source>
</evidence>
<dbReference type="RefSeq" id="WP_223877362.1">
    <property type="nucleotide sequence ID" value="NZ_BJDK01000037.1"/>
</dbReference>
<proteinExistence type="predicted"/>
<accession>A0ABW1R6Z6</accession>
<gene>
    <name evidence="2" type="ORF">ACFP3T_13420</name>
</gene>
<keyword evidence="1" id="KW-0472">Membrane</keyword>
<name>A0ABW1R6Z6_9LACO</name>
<protein>
    <recommendedName>
        <fullName evidence="4">Integral membrane protein</fullName>
    </recommendedName>
</protein>
<dbReference type="Proteomes" id="UP001596253">
    <property type="component" value="Unassembled WGS sequence"/>
</dbReference>
<keyword evidence="1" id="KW-0812">Transmembrane</keyword>
<sequence length="207" mass="22571">MNSRGATGVSWGLIGGLAIIEGVAIWLMWLGQSSLGMVIYGLLGVAIVIVGWRSLRTIHQQRPLSRRQPGLKQLYTLMITNLVMLAVIAVHDCDHMRQAMGWGYHFTLALLLVNIIVYLPNLISLVLVSRGQTKGVVATLISGPLIAVAFLKLHLLGAWLPVWGPWNRSFFALGVDAISWWILVITAVAGIIVGLVATYILGQLSKQ</sequence>
<feature type="transmembrane region" description="Helical" evidence="1">
    <location>
        <begin position="9"/>
        <end position="29"/>
    </location>
</feature>
<feature type="transmembrane region" description="Helical" evidence="1">
    <location>
        <begin position="102"/>
        <end position="128"/>
    </location>
</feature>
<organism evidence="2 3">
    <name type="scientific">Lactiplantibacillus dongliensis</name>
    <dbReference type="NCBI Taxonomy" id="2559919"/>
    <lineage>
        <taxon>Bacteria</taxon>
        <taxon>Bacillati</taxon>
        <taxon>Bacillota</taxon>
        <taxon>Bacilli</taxon>
        <taxon>Lactobacillales</taxon>
        <taxon>Lactobacillaceae</taxon>
        <taxon>Lactiplantibacillus</taxon>
    </lineage>
</organism>
<evidence type="ECO:0000313" key="3">
    <source>
        <dbReference type="Proteomes" id="UP001596253"/>
    </source>
</evidence>
<feature type="transmembrane region" description="Helical" evidence="1">
    <location>
        <begin position="35"/>
        <end position="52"/>
    </location>
</feature>
<keyword evidence="1" id="KW-1133">Transmembrane helix</keyword>
<feature type="transmembrane region" description="Helical" evidence="1">
    <location>
        <begin position="180"/>
        <end position="201"/>
    </location>
</feature>
<feature type="transmembrane region" description="Helical" evidence="1">
    <location>
        <begin position="73"/>
        <end position="90"/>
    </location>
</feature>
<feature type="transmembrane region" description="Helical" evidence="1">
    <location>
        <begin position="135"/>
        <end position="160"/>
    </location>
</feature>
<comment type="caution">
    <text evidence="2">The sequence shown here is derived from an EMBL/GenBank/DDBJ whole genome shotgun (WGS) entry which is preliminary data.</text>
</comment>
<keyword evidence="3" id="KW-1185">Reference proteome</keyword>
<reference evidence="3" key="1">
    <citation type="journal article" date="2019" name="Int. J. Syst. Evol. Microbiol.">
        <title>The Global Catalogue of Microorganisms (GCM) 10K type strain sequencing project: providing services to taxonomists for standard genome sequencing and annotation.</title>
        <authorList>
            <consortium name="The Broad Institute Genomics Platform"/>
            <consortium name="The Broad Institute Genome Sequencing Center for Infectious Disease"/>
            <person name="Wu L."/>
            <person name="Ma J."/>
        </authorList>
    </citation>
    <scope>NUCLEOTIDE SEQUENCE [LARGE SCALE GENOMIC DNA]</scope>
    <source>
        <strain evidence="3">CCM 8932</strain>
    </source>
</reference>
<evidence type="ECO:0000313" key="2">
    <source>
        <dbReference type="EMBL" id="MFC6165663.1"/>
    </source>
</evidence>
<dbReference type="EMBL" id="JBHSSD010000056">
    <property type="protein sequence ID" value="MFC6165663.1"/>
    <property type="molecule type" value="Genomic_DNA"/>
</dbReference>
<evidence type="ECO:0000256" key="1">
    <source>
        <dbReference type="SAM" id="Phobius"/>
    </source>
</evidence>